<comment type="caution">
    <text evidence="2">The sequence shown here is derived from an EMBL/GenBank/DDBJ whole genome shotgun (WGS) entry which is preliminary data.</text>
</comment>
<feature type="compositionally biased region" description="Polar residues" evidence="1">
    <location>
        <begin position="1"/>
        <end position="11"/>
    </location>
</feature>
<accession>A0A2B7WY24</accession>
<feature type="compositionally biased region" description="Polar residues" evidence="1">
    <location>
        <begin position="106"/>
        <end position="120"/>
    </location>
</feature>
<feature type="compositionally biased region" description="Gly residues" evidence="1">
    <location>
        <begin position="268"/>
        <end position="290"/>
    </location>
</feature>
<sequence length="290" mass="32195">MTCFPQQQRANQLPREPIEPRLGAAMGTEQKPEPGSQQHQYQQQAQVEKDPFFGNRPQLPPRPPRSHTHTCQASGRVHPRSPSDEHDGSGSNKRPRLDETRKSSPGKFSTALSSLDNRGSGTAFDDDGNFRYAGEPGPGLLGSARLGRGCAVSGSGQDDEHHRHHHEHRMVTAERQDLLAQLGLLHTELAQMANWKKEIEDKHTRMRRGRRVAEQKLDWFVREEEAAEAKLELVSNDLRMMEEKRAQILRDLEAMGERQETAWNQPGGLEGGRGSGSGNGNGNGNDGAGR</sequence>
<evidence type="ECO:0000256" key="1">
    <source>
        <dbReference type="SAM" id="MobiDB-lite"/>
    </source>
</evidence>
<reference evidence="2 3" key="1">
    <citation type="submission" date="2017-10" db="EMBL/GenBank/DDBJ databases">
        <title>Comparative genomics in systemic dimorphic fungi from Ajellomycetaceae.</title>
        <authorList>
            <person name="Munoz J.F."/>
            <person name="Mcewen J.G."/>
            <person name="Clay O.K."/>
            <person name="Cuomo C.A."/>
        </authorList>
    </citation>
    <scope>NUCLEOTIDE SEQUENCE [LARGE SCALE GENOMIC DNA]</scope>
    <source>
        <strain evidence="2 3">UAMH130</strain>
    </source>
</reference>
<dbReference type="OrthoDB" id="4188847at2759"/>
<protein>
    <submittedName>
        <fullName evidence="2">Uncharacterized protein</fullName>
    </submittedName>
</protein>
<keyword evidence="3" id="KW-1185">Reference proteome</keyword>
<feature type="region of interest" description="Disordered" evidence="1">
    <location>
        <begin position="256"/>
        <end position="290"/>
    </location>
</feature>
<dbReference type="AlphaFoldDB" id="A0A2B7WY24"/>
<name>A0A2B7WY24_9EURO</name>
<feature type="region of interest" description="Disordered" evidence="1">
    <location>
        <begin position="1"/>
        <end position="165"/>
    </location>
</feature>
<evidence type="ECO:0000313" key="3">
    <source>
        <dbReference type="Proteomes" id="UP000224080"/>
    </source>
</evidence>
<proteinExistence type="predicted"/>
<dbReference type="Proteomes" id="UP000224080">
    <property type="component" value="Unassembled WGS sequence"/>
</dbReference>
<dbReference type="EMBL" id="PDNC01000070">
    <property type="protein sequence ID" value="PGH01585.1"/>
    <property type="molecule type" value="Genomic_DNA"/>
</dbReference>
<organism evidence="2 3">
    <name type="scientific">Blastomyces parvus</name>
    <dbReference type="NCBI Taxonomy" id="2060905"/>
    <lineage>
        <taxon>Eukaryota</taxon>
        <taxon>Fungi</taxon>
        <taxon>Dikarya</taxon>
        <taxon>Ascomycota</taxon>
        <taxon>Pezizomycotina</taxon>
        <taxon>Eurotiomycetes</taxon>
        <taxon>Eurotiomycetidae</taxon>
        <taxon>Onygenales</taxon>
        <taxon>Ajellomycetaceae</taxon>
        <taxon>Blastomyces</taxon>
    </lineage>
</organism>
<gene>
    <name evidence="2" type="ORF">GX51_05150</name>
</gene>
<feature type="compositionally biased region" description="Low complexity" evidence="1">
    <location>
        <begin position="37"/>
        <end position="46"/>
    </location>
</feature>
<evidence type="ECO:0000313" key="2">
    <source>
        <dbReference type="EMBL" id="PGH01585.1"/>
    </source>
</evidence>